<dbReference type="AlphaFoldDB" id="A0A2J6QW02"/>
<accession>A0A2J6QW02</accession>
<proteinExistence type="predicted"/>
<reference evidence="3 4" key="1">
    <citation type="submission" date="2016-04" db="EMBL/GenBank/DDBJ databases">
        <title>A degradative enzymes factory behind the ericoid mycorrhizal symbiosis.</title>
        <authorList>
            <consortium name="DOE Joint Genome Institute"/>
            <person name="Martino E."/>
            <person name="Morin E."/>
            <person name="Grelet G."/>
            <person name="Kuo A."/>
            <person name="Kohler A."/>
            <person name="Daghino S."/>
            <person name="Barry K."/>
            <person name="Choi C."/>
            <person name="Cichocki N."/>
            <person name="Clum A."/>
            <person name="Copeland A."/>
            <person name="Hainaut M."/>
            <person name="Haridas S."/>
            <person name="Labutti K."/>
            <person name="Lindquist E."/>
            <person name="Lipzen A."/>
            <person name="Khouja H.-R."/>
            <person name="Murat C."/>
            <person name="Ohm R."/>
            <person name="Olson A."/>
            <person name="Spatafora J."/>
            <person name="Veneault-Fourrey C."/>
            <person name="Henrissat B."/>
            <person name="Grigoriev I."/>
            <person name="Martin F."/>
            <person name="Perotto S."/>
        </authorList>
    </citation>
    <scope>NUCLEOTIDE SEQUENCE [LARGE SCALE GENOMIC DNA]</scope>
    <source>
        <strain evidence="3 4">F</strain>
    </source>
</reference>
<gene>
    <name evidence="3" type="ORF">L207DRAFT_641711</name>
</gene>
<evidence type="ECO:0000313" key="4">
    <source>
        <dbReference type="Proteomes" id="UP000235786"/>
    </source>
</evidence>
<evidence type="ECO:0000256" key="1">
    <source>
        <dbReference type="PROSITE-ProRule" id="PRU00042"/>
    </source>
</evidence>
<dbReference type="OrthoDB" id="3563638at2759"/>
<feature type="domain" description="C2H2-type" evidence="2">
    <location>
        <begin position="312"/>
        <end position="341"/>
    </location>
</feature>
<name>A0A2J6QW02_HYAVF</name>
<evidence type="ECO:0000313" key="3">
    <source>
        <dbReference type="EMBL" id="PMD30457.1"/>
    </source>
</evidence>
<dbReference type="STRING" id="1149755.A0A2J6QW02"/>
<dbReference type="PROSITE" id="PS50157">
    <property type="entry name" value="ZINC_FINGER_C2H2_2"/>
    <property type="match status" value="1"/>
</dbReference>
<keyword evidence="1" id="KW-0862">Zinc</keyword>
<dbReference type="GO" id="GO:0008270">
    <property type="term" value="F:zinc ion binding"/>
    <property type="evidence" value="ECO:0007669"/>
    <property type="project" value="UniProtKB-KW"/>
</dbReference>
<dbReference type="PROSITE" id="PS00028">
    <property type="entry name" value="ZINC_FINGER_C2H2_1"/>
    <property type="match status" value="1"/>
</dbReference>
<dbReference type="InterPro" id="IPR013087">
    <property type="entry name" value="Znf_C2H2_type"/>
</dbReference>
<protein>
    <recommendedName>
        <fullName evidence="2">C2H2-type domain-containing protein</fullName>
    </recommendedName>
</protein>
<sequence>MYRSPIARPRSPLLGLAACTIPCEIIASRRIQEASLGFAYCHDTPGSAAGDMEASPSRNGKPRLEQTTLMPCSPPSWFTFFELNFNLQPNLRALSNLAFGGGLQHHFEHRDDSLPVWNNNTTFTDRLGSTPQFCNTSALHSGDNSLYSDFSAGFASGSYIGDRSIYLPASLDELQNPAVFQPFGITDHSANPSNEIYLSSFGAPLHQLQQYFFEPVNTYSTVSHAPVVHYSHPIPPVDDVPYLQNALGNFNFNPSPHLDTARPSITVQSPSVPLPSPIIFNSNQLHLSAQRTQTPLDGSQSPAQSLSSTDEIHCTWLSCNKKFPSIHTYNQHSKTHTKPFQCPFCQARHDSKRHRDRHINERHRNTERYYCRVPTCGRSLAGGGEAFPRPENCRRHMRDVHRFSTEQAMICDMDEETRRIRAGRKVGRRKGG</sequence>
<dbReference type="SMART" id="SM00355">
    <property type="entry name" value="ZnF_C2H2"/>
    <property type="match status" value="3"/>
</dbReference>
<keyword evidence="1" id="KW-0479">Metal-binding</keyword>
<organism evidence="3 4">
    <name type="scientific">Hyaloscypha variabilis (strain UAMH 11265 / GT02V1 / F)</name>
    <name type="common">Meliniomyces variabilis</name>
    <dbReference type="NCBI Taxonomy" id="1149755"/>
    <lineage>
        <taxon>Eukaryota</taxon>
        <taxon>Fungi</taxon>
        <taxon>Dikarya</taxon>
        <taxon>Ascomycota</taxon>
        <taxon>Pezizomycotina</taxon>
        <taxon>Leotiomycetes</taxon>
        <taxon>Helotiales</taxon>
        <taxon>Hyaloscyphaceae</taxon>
        <taxon>Hyaloscypha</taxon>
        <taxon>Hyaloscypha variabilis</taxon>
    </lineage>
</organism>
<dbReference type="Proteomes" id="UP000235786">
    <property type="component" value="Unassembled WGS sequence"/>
</dbReference>
<evidence type="ECO:0000259" key="2">
    <source>
        <dbReference type="PROSITE" id="PS50157"/>
    </source>
</evidence>
<dbReference type="EMBL" id="KZ613967">
    <property type="protein sequence ID" value="PMD30457.1"/>
    <property type="molecule type" value="Genomic_DNA"/>
</dbReference>
<dbReference type="Gene3D" id="3.30.160.60">
    <property type="entry name" value="Classic Zinc Finger"/>
    <property type="match status" value="1"/>
</dbReference>
<keyword evidence="4" id="KW-1185">Reference proteome</keyword>
<keyword evidence="1" id="KW-0863">Zinc-finger</keyword>